<feature type="region of interest" description="Disordered" evidence="1">
    <location>
        <begin position="58"/>
        <end position="139"/>
    </location>
</feature>
<feature type="compositionally biased region" description="Basic and acidic residues" evidence="1">
    <location>
        <begin position="126"/>
        <end position="139"/>
    </location>
</feature>
<name>A0A4C1VWZ2_EUMVA</name>
<feature type="chain" id="PRO_5020037575" evidence="2">
    <location>
        <begin position="35"/>
        <end position="139"/>
    </location>
</feature>
<evidence type="ECO:0000256" key="1">
    <source>
        <dbReference type="SAM" id="MobiDB-lite"/>
    </source>
</evidence>
<dbReference type="EMBL" id="BGZK01000416">
    <property type="protein sequence ID" value="GBP42355.1"/>
    <property type="molecule type" value="Genomic_DNA"/>
</dbReference>
<keyword evidence="4" id="KW-1185">Reference proteome</keyword>
<dbReference type="Proteomes" id="UP000299102">
    <property type="component" value="Unassembled WGS sequence"/>
</dbReference>
<dbReference type="AlphaFoldDB" id="A0A4C1VWZ2"/>
<sequence>MRLKWGARADVGMRVCCVTAVVAALAALAACAAAEPAPAPHVRRYPTQSLSRPRALHELFEGNAPPPPQSPRASWRKRAPHMPSELASQMMLRASRSSRPYDVPQIGKEIGMPEYSASQQQIQRPCDWDKNRFQDSMEQ</sequence>
<evidence type="ECO:0000256" key="2">
    <source>
        <dbReference type="SAM" id="SignalP"/>
    </source>
</evidence>
<protein>
    <submittedName>
        <fullName evidence="3">Uncharacterized protein</fullName>
    </submittedName>
</protein>
<evidence type="ECO:0000313" key="3">
    <source>
        <dbReference type="EMBL" id="GBP42355.1"/>
    </source>
</evidence>
<proteinExistence type="predicted"/>
<organism evidence="3 4">
    <name type="scientific">Eumeta variegata</name>
    <name type="common">Bagworm moth</name>
    <name type="synonym">Eumeta japonica</name>
    <dbReference type="NCBI Taxonomy" id="151549"/>
    <lineage>
        <taxon>Eukaryota</taxon>
        <taxon>Metazoa</taxon>
        <taxon>Ecdysozoa</taxon>
        <taxon>Arthropoda</taxon>
        <taxon>Hexapoda</taxon>
        <taxon>Insecta</taxon>
        <taxon>Pterygota</taxon>
        <taxon>Neoptera</taxon>
        <taxon>Endopterygota</taxon>
        <taxon>Lepidoptera</taxon>
        <taxon>Glossata</taxon>
        <taxon>Ditrysia</taxon>
        <taxon>Tineoidea</taxon>
        <taxon>Psychidae</taxon>
        <taxon>Oiketicinae</taxon>
        <taxon>Eumeta</taxon>
    </lineage>
</organism>
<dbReference type="OrthoDB" id="6417936at2759"/>
<evidence type="ECO:0000313" key="4">
    <source>
        <dbReference type="Proteomes" id="UP000299102"/>
    </source>
</evidence>
<reference evidence="3 4" key="1">
    <citation type="journal article" date="2019" name="Commun. Biol.">
        <title>The bagworm genome reveals a unique fibroin gene that provides high tensile strength.</title>
        <authorList>
            <person name="Kono N."/>
            <person name="Nakamura H."/>
            <person name="Ohtoshi R."/>
            <person name="Tomita M."/>
            <person name="Numata K."/>
            <person name="Arakawa K."/>
        </authorList>
    </citation>
    <scope>NUCLEOTIDE SEQUENCE [LARGE SCALE GENOMIC DNA]</scope>
</reference>
<gene>
    <name evidence="3" type="ORF">EVAR_29614_1</name>
</gene>
<feature type="signal peptide" evidence="2">
    <location>
        <begin position="1"/>
        <end position="34"/>
    </location>
</feature>
<keyword evidence="2" id="KW-0732">Signal</keyword>
<dbReference type="PROSITE" id="PS51257">
    <property type="entry name" value="PROKAR_LIPOPROTEIN"/>
    <property type="match status" value="1"/>
</dbReference>
<comment type="caution">
    <text evidence="3">The sequence shown here is derived from an EMBL/GenBank/DDBJ whole genome shotgun (WGS) entry which is preliminary data.</text>
</comment>
<accession>A0A4C1VWZ2</accession>